<dbReference type="Pfam" id="PF00246">
    <property type="entry name" value="Peptidase_M14"/>
    <property type="match status" value="1"/>
</dbReference>
<proteinExistence type="inferred from homology"/>
<dbReference type="PROSITE" id="PS51257">
    <property type="entry name" value="PROKAR_LIPOPROTEIN"/>
    <property type="match status" value="1"/>
</dbReference>
<dbReference type="Gene3D" id="3.40.630.10">
    <property type="entry name" value="Zn peptidases"/>
    <property type="match status" value="1"/>
</dbReference>
<keyword evidence="9" id="KW-1185">Reference proteome</keyword>
<evidence type="ECO:0000256" key="4">
    <source>
        <dbReference type="ARBA" id="ARBA00022801"/>
    </source>
</evidence>
<accession>A0ABU9E925</accession>
<evidence type="ECO:0000256" key="3">
    <source>
        <dbReference type="ARBA" id="ARBA00022670"/>
    </source>
</evidence>
<keyword evidence="5" id="KW-0862">Zinc</keyword>
<keyword evidence="6" id="KW-0482">Metalloprotease</keyword>
<evidence type="ECO:0000256" key="6">
    <source>
        <dbReference type="ARBA" id="ARBA00023049"/>
    </source>
</evidence>
<comment type="similarity">
    <text evidence="2">Belongs to the peptidase M14 family.</text>
</comment>
<dbReference type="EMBL" id="JBBHLI010000004">
    <property type="protein sequence ID" value="MEK9501243.1"/>
    <property type="molecule type" value="Genomic_DNA"/>
</dbReference>
<dbReference type="PANTHER" id="PTHR11705:SF143">
    <property type="entry name" value="SLL0236 PROTEIN"/>
    <property type="match status" value="1"/>
</dbReference>
<keyword evidence="4" id="KW-0378">Hydrolase</keyword>
<dbReference type="PANTHER" id="PTHR11705">
    <property type="entry name" value="PROTEASE FAMILY M14 CARBOXYPEPTIDASE A,B"/>
    <property type="match status" value="1"/>
</dbReference>
<gene>
    <name evidence="8" type="ORF">WI372_09655</name>
</gene>
<dbReference type="RefSeq" id="WP_405277415.1">
    <property type="nucleotide sequence ID" value="NZ_JBBHLI010000004.1"/>
</dbReference>
<dbReference type="GO" id="GO:0004180">
    <property type="term" value="F:carboxypeptidase activity"/>
    <property type="evidence" value="ECO:0007669"/>
    <property type="project" value="UniProtKB-KW"/>
</dbReference>
<evidence type="ECO:0000313" key="8">
    <source>
        <dbReference type="EMBL" id="MEK9501243.1"/>
    </source>
</evidence>
<dbReference type="SUPFAM" id="SSF53187">
    <property type="entry name" value="Zn-dependent exopeptidases"/>
    <property type="match status" value="1"/>
</dbReference>
<sequence length="434" mass="47231">MMRAALPVASALLVAACSMPRPGSVGPSLPSDPEDRSMRLEELHDRVRAPGLDDRRFTAEQWWSIVEPSLGGAVTSEEIGRSAEGRPLRLLRFGTGGTTVLLWSQMHGDESTASMALADLIRWFDEDAETDPVLGEIARGASVYMIPILNPDGAARFQRRNAQGVDVNRDARRLQTPEGRALEATVTRLDPDFGFNLHDQDPAIRVGRSDRQAAIALLAPAFNEARDVDDKRLRAMQVSSLLVEAMTPLVGDHIAKYDDAFNPRAFGDLVGAWGASTILIESGGWADDPQKQHLRRTNFVGLVTALHAIANRRWGDYDAAVYDSLPFNGRRLPDLLVAGGTLALPGMPALRGDLLIDYDRPLLREGGRISDVGDLEGVAAQDTLDATGLYLIPFGDALDERGALQVGRPARFLLTEDSAGTRVRLRFDGSPRGR</sequence>
<dbReference type="Proteomes" id="UP001484239">
    <property type="component" value="Unassembled WGS sequence"/>
</dbReference>
<evidence type="ECO:0000256" key="5">
    <source>
        <dbReference type="ARBA" id="ARBA00022833"/>
    </source>
</evidence>
<organism evidence="8 9">
    <name type="scientific">Gaopeijia maritima</name>
    <dbReference type="NCBI Taxonomy" id="3119007"/>
    <lineage>
        <taxon>Bacteria</taxon>
        <taxon>Pseudomonadati</taxon>
        <taxon>Gemmatimonadota</taxon>
        <taxon>Longimicrobiia</taxon>
        <taxon>Gaopeijiales</taxon>
        <taxon>Gaopeijiaceae</taxon>
        <taxon>Gaopeijia</taxon>
    </lineage>
</organism>
<keyword evidence="3" id="KW-0645">Protease</keyword>
<evidence type="ECO:0000259" key="7">
    <source>
        <dbReference type="Pfam" id="PF00246"/>
    </source>
</evidence>
<comment type="cofactor">
    <cofactor evidence="1">
        <name>Zn(2+)</name>
        <dbReference type="ChEBI" id="CHEBI:29105"/>
    </cofactor>
</comment>
<evidence type="ECO:0000256" key="2">
    <source>
        <dbReference type="ARBA" id="ARBA00005988"/>
    </source>
</evidence>
<dbReference type="InterPro" id="IPR000834">
    <property type="entry name" value="Peptidase_M14"/>
</dbReference>
<name>A0ABU9E925_9BACT</name>
<comment type="caution">
    <text evidence="8">The sequence shown here is derived from an EMBL/GenBank/DDBJ whole genome shotgun (WGS) entry which is preliminary data.</text>
</comment>
<reference evidence="8 9" key="1">
    <citation type="submission" date="2024-02" db="EMBL/GenBank/DDBJ databases">
        <title>A novel Gemmatimonadota bacterium.</title>
        <authorList>
            <person name="Du Z.-J."/>
            <person name="Ye Y.-Q."/>
        </authorList>
    </citation>
    <scope>NUCLEOTIDE SEQUENCE [LARGE SCALE GENOMIC DNA]</scope>
    <source>
        <strain evidence="8 9">DH-20</strain>
    </source>
</reference>
<evidence type="ECO:0000313" key="9">
    <source>
        <dbReference type="Proteomes" id="UP001484239"/>
    </source>
</evidence>
<evidence type="ECO:0000256" key="1">
    <source>
        <dbReference type="ARBA" id="ARBA00001947"/>
    </source>
</evidence>
<feature type="domain" description="Peptidase M14" evidence="7">
    <location>
        <begin position="61"/>
        <end position="170"/>
    </location>
</feature>
<protein>
    <submittedName>
        <fullName evidence="8">M14 family zinc carboxypeptidase</fullName>
    </submittedName>
</protein>
<keyword evidence="8" id="KW-0121">Carboxypeptidase</keyword>